<evidence type="ECO:0000313" key="1">
    <source>
        <dbReference type="EMBL" id="CCB49310.1"/>
    </source>
</evidence>
<keyword evidence="2" id="KW-1185">Reference proteome</keyword>
<gene>
    <name evidence="1" type="ordered locus">VIT_16s0022g00990</name>
</gene>
<sequence length="10" mass="1153">MPSKKSHLLI</sequence>
<evidence type="ECO:0000313" key="2">
    <source>
        <dbReference type="Proteomes" id="UP000009183"/>
    </source>
</evidence>
<name>F6HAT6_VITVI</name>
<dbReference type="InParanoid" id="F6HAT6"/>
<accession>F6HAT6</accession>
<reference evidence="2" key="1">
    <citation type="journal article" date="2007" name="Nature">
        <title>The grapevine genome sequence suggests ancestral hexaploidization in major angiosperm phyla.</title>
        <authorList>
            <consortium name="The French-Italian Public Consortium for Grapevine Genome Characterization."/>
            <person name="Jaillon O."/>
            <person name="Aury J.-M."/>
            <person name="Noel B."/>
            <person name="Policriti A."/>
            <person name="Clepet C."/>
            <person name="Casagrande A."/>
            <person name="Choisne N."/>
            <person name="Aubourg S."/>
            <person name="Vitulo N."/>
            <person name="Jubin C."/>
            <person name="Vezzi A."/>
            <person name="Legeai F."/>
            <person name="Hugueney P."/>
            <person name="Dasilva C."/>
            <person name="Horner D."/>
            <person name="Mica E."/>
            <person name="Jublot D."/>
            <person name="Poulain J."/>
            <person name="Bruyere C."/>
            <person name="Billault A."/>
            <person name="Segurens B."/>
            <person name="Gouyvenoux M."/>
            <person name="Ugarte E."/>
            <person name="Cattonaro F."/>
            <person name="Anthouard V."/>
            <person name="Vico V."/>
            <person name="Del Fabbro C."/>
            <person name="Alaux M."/>
            <person name="Di Gaspero G."/>
            <person name="Dumas V."/>
            <person name="Felice N."/>
            <person name="Paillard S."/>
            <person name="Juman I."/>
            <person name="Moroldo M."/>
            <person name="Scalabrin S."/>
            <person name="Canaguier A."/>
            <person name="Le Clainche I."/>
            <person name="Malacrida G."/>
            <person name="Durand E."/>
            <person name="Pesole G."/>
            <person name="Laucou V."/>
            <person name="Chatelet P."/>
            <person name="Merdinoglu D."/>
            <person name="Delledonne M."/>
            <person name="Pezzotti M."/>
            <person name="Lecharny A."/>
            <person name="Scarpelli C."/>
            <person name="Artiguenave F."/>
            <person name="Pe M.E."/>
            <person name="Valle G."/>
            <person name="Morgante M."/>
            <person name="Caboche M."/>
            <person name="Adam-Blondon A.-F."/>
            <person name="Weissenbach J."/>
            <person name="Quetier F."/>
            <person name="Wincker P."/>
        </authorList>
    </citation>
    <scope>NUCLEOTIDE SEQUENCE [LARGE SCALE GENOMIC DNA]</scope>
    <source>
        <strain evidence="2">cv. Pinot noir / PN40024</strain>
    </source>
</reference>
<dbReference type="Proteomes" id="UP000009183">
    <property type="component" value="Chromosome 16"/>
</dbReference>
<proteinExistence type="predicted"/>
<dbReference type="EMBL" id="FN595506">
    <property type="protein sequence ID" value="CCB49310.1"/>
    <property type="molecule type" value="Genomic_DNA"/>
</dbReference>
<protein>
    <submittedName>
        <fullName evidence="1">Uncharacterized protein</fullName>
    </submittedName>
</protein>
<organism evidence="1 2">
    <name type="scientific">Vitis vinifera</name>
    <name type="common">Grape</name>
    <dbReference type="NCBI Taxonomy" id="29760"/>
    <lineage>
        <taxon>Eukaryota</taxon>
        <taxon>Viridiplantae</taxon>
        <taxon>Streptophyta</taxon>
        <taxon>Embryophyta</taxon>
        <taxon>Tracheophyta</taxon>
        <taxon>Spermatophyta</taxon>
        <taxon>Magnoliopsida</taxon>
        <taxon>eudicotyledons</taxon>
        <taxon>Gunneridae</taxon>
        <taxon>Pentapetalae</taxon>
        <taxon>rosids</taxon>
        <taxon>Vitales</taxon>
        <taxon>Vitaceae</taxon>
        <taxon>Viteae</taxon>
        <taxon>Vitis</taxon>
    </lineage>
</organism>
<dbReference type="HOGENOM" id="CLU_3438427_0_0_1"/>